<keyword evidence="3" id="KW-0812">Transmembrane</keyword>
<dbReference type="PANTHER" id="PTHR37937:SF1">
    <property type="entry name" value="CONJUGATIVE TRANSFER: DNA TRANSPORT"/>
    <property type="match status" value="1"/>
</dbReference>
<evidence type="ECO:0000256" key="6">
    <source>
        <dbReference type="SAM" id="MobiDB-lite"/>
    </source>
</evidence>
<evidence type="ECO:0000256" key="2">
    <source>
        <dbReference type="ARBA" id="ARBA00022475"/>
    </source>
</evidence>
<keyword evidence="4" id="KW-1133">Transmembrane helix</keyword>
<dbReference type="RefSeq" id="WP_179577210.1">
    <property type="nucleotide sequence ID" value="NZ_JACCFM010000001.1"/>
</dbReference>
<dbReference type="EMBL" id="JACCFM010000001">
    <property type="protein sequence ID" value="NYJ18278.1"/>
    <property type="molecule type" value="Genomic_DNA"/>
</dbReference>
<dbReference type="SUPFAM" id="SSF52540">
    <property type="entry name" value="P-loop containing nucleoside triphosphate hydrolases"/>
    <property type="match status" value="1"/>
</dbReference>
<keyword evidence="5" id="KW-0472">Membrane</keyword>
<dbReference type="InterPro" id="IPR027417">
    <property type="entry name" value="P-loop_NTPase"/>
</dbReference>
<evidence type="ECO:0000256" key="1">
    <source>
        <dbReference type="ARBA" id="ARBA00004651"/>
    </source>
</evidence>
<evidence type="ECO:0000256" key="5">
    <source>
        <dbReference type="ARBA" id="ARBA00023136"/>
    </source>
</evidence>
<keyword evidence="2" id="KW-1003">Cell membrane</keyword>
<reference evidence="7 8" key="1">
    <citation type="submission" date="2020-07" db="EMBL/GenBank/DDBJ databases">
        <title>Sequencing the genomes of 1000 actinobacteria strains.</title>
        <authorList>
            <person name="Klenk H.-P."/>
        </authorList>
    </citation>
    <scope>NUCLEOTIDE SEQUENCE [LARGE SCALE GENOMIC DNA]</scope>
    <source>
        <strain evidence="7 8">LI1</strain>
    </source>
</reference>
<keyword evidence="7" id="KW-0067">ATP-binding</keyword>
<comment type="caution">
    <text evidence="7">The sequence shown here is derived from an EMBL/GenBank/DDBJ whole genome shotgun (WGS) entry which is preliminary data.</text>
</comment>
<feature type="compositionally biased region" description="Polar residues" evidence="6">
    <location>
        <begin position="693"/>
        <end position="708"/>
    </location>
</feature>
<gene>
    <name evidence="7" type="ORF">HNR05_000069</name>
</gene>
<organism evidence="7 8">
    <name type="scientific">Glaciibacter psychrotolerans</name>
    <dbReference type="NCBI Taxonomy" id="670054"/>
    <lineage>
        <taxon>Bacteria</taxon>
        <taxon>Bacillati</taxon>
        <taxon>Actinomycetota</taxon>
        <taxon>Actinomycetes</taxon>
        <taxon>Micrococcales</taxon>
        <taxon>Microbacteriaceae</taxon>
        <taxon>Glaciibacter</taxon>
    </lineage>
</organism>
<sequence length="716" mass="77180">MREPFVFTRLYLQRPIEAGTVTQLLTRLMGSDVPRPLVLEVNANADGVAHLLGCAPTAMQAVKRLLSGGIPGIGYGAAARLDVATVGRVSAAPGGLPLAEVDPEQVVASLYGALASRRGSENVAVQLVLGRAHHPSHVSKQTPDPLQPLHSRLLDGTRPAPADVHRRLSNRASQTRLDTTVRIGVTAETHKRRMTLTWRVFGSLQLLESPGVRLTLTREAPTKWRQGTPSRSSLRLSAGELTPLLSLPLGERDYPGVPGLHPRLLPVPEIVSSSASVFATGTAPGPGPGRSIGIDPTSRLQHVVTTGPTGSGKSTLLEHLILSDIAAHRACVVIEPKRQLIDSTLDRVPIEAAERIVVIDAADERPVGFNPLDVGDRDPDIVVDGILAALAAVFEDGWGPRTEYLIQGALLSLARAGQNRPDPFTLIDLPRLLTDAAFRRPVISAVSDDPTLATFWAEFEEMRPGQRAAAIAAPLNKLRKLVLRKQLVAVLGQPRPRFRLRDVFRERNTVLVPLNDALIGTGAAKLLGSLIVAELWMATLERASEKEPTKRPGMVFIDEVQNYLHLPTSIADALATSRSYGVAWHLAHQYRGQLPVAMRAAFDTNARTKLCFALGPDDARDMARMAPVLSPEDFQALPPYEIYAHLIASGIPAGWCSAASLPPAPAVGASQQIRDASRDRYGALPLEPHVTPETPTTNQSEKSAPARSSHQKPRRS</sequence>
<evidence type="ECO:0000313" key="7">
    <source>
        <dbReference type="EMBL" id="NYJ18278.1"/>
    </source>
</evidence>
<feature type="region of interest" description="Disordered" evidence="6">
    <location>
        <begin position="669"/>
        <end position="716"/>
    </location>
</feature>
<dbReference type="Gene3D" id="3.40.50.300">
    <property type="entry name" value="P-loop containing nucleotide triphosphate hydrolases"/>
    <property type="match status" value="2"/>
</dbReference>
<dbReference type="InterPro" id="IPR051539">
    <property type="entry name" value="T4SS-coupling_protein"/>
</dbReference>
<evidence type="ECO:0000313" key="8">
    <source>
        <dbReference type="Proteomes" id="UP000537260"/>
    </source>
</evidence>
<accession>A0A7Z0J4W9</accession>
<keyword evidence="7" id="KW-0547">Nucleotide-binding</keyword>
<dbReference type="AlphaFoldDB" id="A0A7Z0J4W9"/>
<comment type="subcellular location">
    <subcellularLocation>
        <location evidence="1">Cell membrane</location>
        <topology evidence="1">Multi-pass membrane protein</topology>
    </subcellularLocation>
</comment>
<keyword evidence="8" id="KW-1185">Reference proteome</keyword>
<evidence type="ECO:0000256" key="4">
    <source>
        <dbReference type="ARBA" id="ARBA00022989"/>
    </source>
</evidence>
<dbReference type="GO" id="GO:0005524">
    <property type="term" value="F:ATP binding"/>
    <property type="evidence" value="ECO:0007669"/>
    <property type="project" value="UniProtKB-KW"/>
</dbReference>
<dbReference type="GO" id="GO:0005886">
    <property type="term" value="C:plasma membrane"/>
    <property type="evidence" value="ECO:0007669"/>
    <property type="project" value="UniProtKB-SubCell"/>
</dbReference>
<dbReference type="PANTHER" id="PTHR37937">
    <property type="entry name" value="CONJUGATIVE TRANSFER: DNA TRANSPORT"/>
    <property type="match status" value="1"/>
</dbReference>
<dbReference type="Proteomes" id="UP000537260">
    <property type="component" value="Unassembled WGS sequence"/>
</dbReference>
<protein>
    <submittedName>
        <fullName evidence="7">Energy-coupling factor transporter ATP-binding protein EcfA2</fullName>
    </submittedName>
</protein>
<name>A0A7Z0J4W9_9MICO</name>
<proteinExistence type="predicted"/>
<evidence type="ECO:0000256" key="3">
    <source>
        <dbReference type="ARBA" id="ARBA00022692"/>
    </source>
</evidence>